<gene>
    <name evidence="7" type="ORF">Cgig2_007103</name>
</gene>
<proteinExistence type="inferred from homology"/>
<comment type="subcellular location">
    <subcellularLocation>
        <location evidence="1">Vacuole</location>
    </subcellularLocation>
</comment>
<protein>
    <recommendedName>
        <fullName evidence="6">Strictosidine synthase conserved region domain-containing protein</fullName>
    </recommendedName>
</protein>
<keyword evidence="8" id="KW-1185">Reference proteome</keyword>
<dbReference type="AlphaFoldDB" id="A0A9Q1Q992"/>
<evidence type="ECO:0000256" key="2">
    <source>
        <dbReference type="ARBA" id="ARBA00009191"/>
    </source>
</evidence>
<dbReference type="PANTHER" id="PTHR10426:SF69">
    <property type="entry name" value="PROTEIN STRICTOSIDINE SYNTHASE-LIKE 10"/>
    <property type="match status" value="1"/>
</dbReference>
<dbReference type="EMBL" id="JAKOGI010000557">
    <property type="protein sequence ID" value="KAJ8433139.1"/>
    <property type="molecule type" value="Genomic_DNA"/>
</dbReference>
<evidence type="ECO:0000259" key="6">
    <source>
        <dbReference type="Pfam" id="PF03088"/>
    </source>
</evidence>
<sequence>MWRTANNLVLAASTLAALSALVALYAPQFLSPPSLPNSNSGDLLLSAQPINLTAAFGPESLAFDPTGAGPYTGVADGRILKWDPLSLSWIDFAATSPSRKECTRPFAPELEHVCGRPLGLRFEQKSGDLYVADAYFGLHVVGPEGGLASKVVAEAEGQPLYFTNDLDIDEDEDIIYFTDSSTWFRRRQFMHSILSGDKTGRFMKYNKSTKQVTVLLRDLAFANGVALSRDRSFVLIAETRTCRILRYWIKGENAGKVETFADLPGYPDNIRRNSRGEFWVAVHGKKTPFADWLLRNIWAAKALLKVPLRFDQLHLLFMGKHHAIALKLSPEGEVVQVLEDSEGQNVRYISEVEERDGKLFVGSVMMPSIWVYNLD</sequence>
<dbReference type="FunFam" id="2.120.10.30:FF:000032">
    <property type="entry name" value="Protein STRICTOSIDINE SYNTHASE-LIKE 13"/>
    <property type="match status" value="1"/>
</dbReference>
<evidence type="ECO:0000256" key="3">
    <source>
        <dbReference type="ARBA" id="ARBA00022554"/>
    </source>
</evidence>
<keyword evidence="3" id="KW-0926">Vacuole</keyword>
<dbReference type="Gene3D" id="2.120.10.30">
    <property type="entry name" value="TolB, C-terminal domain"/>
    <property type="match status" value="1"/>
</dbReference>
<evidence type="ECO:0000313" key="7">
    <source>
        <dbReference type="EMBL" id="KAJ8433139.1"/>
    </source>
</evidence>
<organism evidence="7 8">
    <name type="scientific">Carnegiea gigantea</name>
    <dbReference type="NCBI Taxonomy" id="171969"/>
    <lineage>
        <taxon>Eukaryota</taxon>
        <taxon>Viridiplantae</taxon>
        <taxon>Streptophyta</taxon>
        <taxon>Embryophyta</taxon>
        <taxon>Tracheophyta</taxon>
        <taxon>Spermatophyta</taxon>
        <taxon>Magnoliopsida</taxon>
        <taxon>eudicotyledons</taxon>
        <taxon>Gunneridae</taxon>
        <taxon>Pentapetalae</taxon>
        <taxon>Caryophyllales</taxon>
        <taxon>Cactineae</taxon>
        <taxon>Cactaceae</taxon>
        <taxon>Cactoideae</taxon>
        <taxon>Echinocereeae</taxon>
        <taxon>Carnegiea</taxon>
    </lineage>
</organism>
<dbReference type="InterPro" id="IPR011042">
    <property type="entry name" value="6-blade_b-propeller_TolB-like"/>
</dbReference>
<dbReference type="Proteomes" id="UP001153076">
    <property type="component" value="Unassembled WGS sequence"/>
</dbReference>
<keyword evidence="4" id="KW-0732">Signal</keyword>
<dbReference type="InterPro" id="IPR018119">
    <property type="entry name" value="Strictosidine_synth_cons-reg"/>
</dbReference>
<dbReference type="GO" id="GO:0016787">
    <property type="term" value="F:hydrolase activity"/>
    <property type="evidence" value="ECO:0007669"/>
    <property type="project" value="TreeGrafter"/>
</dbReference>
<comment type="similarity">
    <text evidence="2">Belongs to the strictosidine synthase family.</text>
</comment>
<dbReference type="GO" id="GO:0012505">
    <property type="term" value="C:endomembrane system"/>
    <property type="evidence" value="ECO:0007669"/>
    <property type="project" value="TreeGrafter"/>
</dbReference>
<dbReference type="Pfam" id="PF20067">
    <property type="entry name" value="SSL_N"/>
    <property type="match status" value="1"/>
</dbReference>
<evidence type="ECO:0000313" key="8">
    <source>
        <dbReference type="Proteomes" id="UP001153076"/>
    </source>
</evidence>
<dbReference type="Pfam" id="PF03088">
    <property type="entry name" value="Str_synth"/>
    <property type="match status" value="1"/>
</dbReference>
<dbReference type="SUPFAM" id="SSF63829">
    <property type="entry name" value="Calcium-dependent phosphotriesterase"/>
    <property type="match status" value="1"/>
</dbReference>
<dbReference type="GO" id="GO:0005773">
    <property type="term" value="C:vacuole"/>
    <property type="evidence" value="ECO:0007669"/>
    <property type="project" value="UniProtKB-SubCell"/>
</dbReference>
<evidence type="ECO:0000256" key="5">
    <source>
        <dbReference type="ARBA" id="ARBA00023180"/>
    </source>
</evidence>
<comment type="caution">
    <text evidence="7">The sequence shown here is derived from an EMBL/GenBank/DDBJ whole genome shotgun (WGS) entry which is preliminary data.</text>
</comment>
<reference evidence="7" key="1">
    <citation type="submission" date="2022-04" db="EMBL/GenBank/DDBJ databases">
        <title>Carnegiea gigantea Genome sequencing and assembly v2.</title>
        <authorList>
            <person name="Copetti D."/>
            <person name="Sanderson M.J."/>
            <person name="Burquez A."/>
            <person name="Wojciechowski M.F."/>
        </authorList>
    </citation>
    <scope>NUCLEOTIDE SEQUENCE</scope>
    <source>
        <strain evidence="7">SGP5-SGP5p</strain>
        <tissue evidence="7">Aerial part</tissue>
    </source>
</reference>
<accession>A0A9Q1Q992</accession>
<name>A0A9Q1Q992_9CARY</name>
<evidence type="ECO:0000256" key="4">
    <source>
        <dbReference type="ARBA" id="ARBA00022729"/>
    </source>
</evidence>
<keyword evidence="5" id="KW-0325">Glycoprotein</keyword>
<dbReference type="OrthoDB" id="5307922at2759"/>
<dbReference type="PANTHER" id="PTHR10426">
    <property type="entry name" value="STRICTOSIDINE SYNTHASE-RELATED"/>
    <property type="match status" value="1"/>
</dbReference>
<evidence type="ECO:0000256" key="1">
    <source>
        <dbReference type="ARBA" id="ARBA00004116"/>
    </source>
</evidence>
<feature type="domain" description="Strictosidine synthase conserved region" evidence="6">
    <location>
        <begin position="164"/>
        <end position="252"/>
    </location>
</feature>